<evidence type="ECO:0000313" key="2">
    <source>
        <dbReference type="Proteomes" id="UP001058074"/>
    </source>
</evidence>
<keyword evidence="2" id="KW-1185">Reference proteome</keyword>
<dbReference type="EMBL" id="BROD01000002">
    <property type="protein sequence ID" value="GKX68980.1"/>
    <property type="molecule type" value="Genomic_DNA"/>
</dbReference>
<evidence type="ECO:0000313" key="1">
    <source>
        <dbReference type="EMBL" id="GKX68980.1"/>
    </source>
</evidence>
<reference evidence="1" key="1">
    <citation type="journal article" date="2025" name="Int. J. Syst. Evol. Microbiol.">
        <title>Inconstantimicrobium mannanitabidum sp. nov., a novel member of the family Clostridiaceae isolated from anoxic soil under the treatment of reductive soil disinfestation.</title>
        <authorList>
            <person name="Ueki A."/>
            <person name="Tonouchi A."/>
            <person name="Honma S."/>
            <person name="Kaku N."/>
            <person name="Ueki K."/>
        </authorList>
    </citation>
    <scope>NUCLEOTIDE SEQUENCE</scope>
    <source>
        <strain evidence="1">TW13</strain>
    </source>
</reference>
<name>A0ACB5RJP3_9CLOT</name>
<proteinExistence type="predicted"/>
<sequence>MENQFFVDNEVVKKIDGEATYDKFAIASTLFDTSFKGSKCHLLEGRILRNCEACNLEPICKGIDNLVENYIEATSTVNQSFAFE</sequence>
<gene>
    <name evidence="1" type="ORF">rsdtw13_42380</name>
</gene>
<dbReference type="Proteomes" id="UP001058074">
    <property type="component" value="Unassembled WGS sequence"/>
</dbReference>
<protein>
    <submittedName>
        <fullName evidence="1">Uncharacterized protein</fullName>
    </submittedName>
</protein>
<accession>A0ACB5RJP3</accession>
<comment type="caution">
    <text evidence="1">The sequence shown here is derived from an EMBL/GenBank/DDBJ whole genome shotgun (WGS) entry which is preliminary data.</text>
</comment>
<organism evidence="1 2">
    <name type="scientific">Inconstantimicrobium mannanitabidum</name>
    <dbReference type="NCBI Taxonomy" id="1604901"/>
    <lineage>
        <taxon>Bacteria</taxon>
        <taxon>Bacillati</taxon>
        <taxon>Bacillota</taxon>
        <taxon>Clostridia</taxon>
        <taxon>Eubacteriales</taxon>
        <taxon>Clostridiaceae</taxon>
        <taxon>Inconstantimicrobium</taxon>
    </lineage>
</organism>